<evidence type="ECO:0000313" key="5">
    <source>
        <dbReference type="Proteomes" id="UP000400924"/>
    </source>
</evidence>
<evidence type="ECO:0000256" key="2">
    <source>
        <dbReference type="ARBA" id="ARBA00022801"/>
    </source>
</evidence>
<dbReference type="Proteomes" id="UP000400924">
    <property type="component" value="Unassembled WGS sequence"/>
</dbReference>
<dbReference type="OrthoDB" id="8480037at2"/>
<feature type="domain" description="Thioesterase TesA-like" evidence="3">
    <location>
        <begin position="27"/>
        <end position="234"/>
    </location>
</feature>
<dbReference type="PANTHER" id="PTHR11487">
    <property type="entry name" value="THIOESTERASE"/>
    <property type="match status" value="1"/>
</dbReference>
<accession>A0A5N8XKL2</accession>
<reference evidence="4 5" key="1">
    <citation type="submission" date="2019-07" db="EMBL/GenBank/DDBJ databases">
        <title>New species of Amycolatopsis and Streptomyces.</title>
        <authorList>
            <person name="Duangmal K."/>
            <person name="Teo W.F.A."/>
            <person name="Lipun K."/>
        </authorList>
    </citation>
    <scope>NUCLEOTIDE SEQUENCE [LARGE SCALE GENOMIC DNA]</scope>
    <source>
        <strain evidence="4 5">NBRC 106415</strain>
    </source>
</reference>
<proteinExistence type="inferred from homology"/>
<keyword evidence="2" id="KW-0378">Hydrolase</keyword>
<sequence>MSRIADDATTAWIRRYHPSAASAVRLVCFPHAGGSASFFHPVSVRFAPQTDVVALQYPGRQDRRTEPCVEDIGKLADLLCEELSGLSEKPTVFFGHSMGAVLAFETALRLEALGANPPRAIVASGRRAPSSRRDERVHEEDDAGVITELRRLNGTDAAVFGNDELLRMALPAIRGDYRAIETYTCSPGRRVRCAVTVLTGDADPRTSIEEAEAWRDHAEGPFRIRVFPGGHFFLAGCQDEVNAEILKELDAARAARS</sequence>
<dbReference type="SUPFAM" id="SSF53474">
    <property type="entry name" value="alpha/beta-Hydrolases"/>
    <property type="match status" value="1"/>
</dbReference>
<evidence type="ECO:0000259" key="3">
    <source>
        <dbReference type="SMART" id="SM00824"/>
    </source>
</evidence>
<name>A0A5N8XKL2_9ACTN</name>
<dbReference type="EMBL" id="VJZC01000171">
    <property type="protein sequence ID" value="MPY59897.1"/>
    <property type="molecule type" value="Genomic_DNA"/>
</dbReference>
<protein>
    <submittedName>
        <fullName evidence="4">Thioesterase</fullName>
    </submittedName>
</protein>
<dbReference type="AlphaFoldDB" id="A0A5N8XKL2"/>
<dbReference type="RefSeq" id="WP_152773355.1">
    <property type="nucleotide sequence ID" value="NZ_VJZC01000171.1"/>
</dbReference>
<dbReference type="Pfam" id="PF00975">
    <property type="entry name" value="Thioesterase"/>
    <property type="match status" value="1"/>
</dbReference>
<dbReference type="PANTHER" id="PTHR11487:SF0">
    <property type="entry name" value="S-ACYL FATTY ACID SYNTHASE THIOESTERASE, MEDIUM CHAIN"/>
    <property type="match status" value="1"/>
</dbReference>
<evidence type="ECO:0000256" key="1">
    <source>
        <dbReference type="ARBA" id="ARBA00007169"/>
    </source>
</evidence>
<dbReference type="Gene3D" id="3.40.50.1820">
    <property type="entry name" value="alpha/beta hydrolase"/>
    <property type="match status" value="1"/>
</dbReference>
<evidence type="ECO:0000313" key="4">
    <source>
        <dbReference type="EMBL" id="MPY59897.1"/>
    </source>
</evidence>
<comment type="similarity">
    <text evidence="1">Belongs to the thioesterase family.</text>
</comment>
<gene>
    <name evidence="4" type="ORF">FNH08_22830</name>
</gene>
<keyword evidence="5" id="KW-1185">Reference proteome</keyword>
<organism evidence="4 5">
    <name type="scientific">Streptomyces spongiae</name>
    <dbReference type="NCBI Taxonomy" id="565072"/>
    <lineage>
        <taxon>Bacteria</taxon>
        <taxon>Bacillati</taxon>
        <taxon>Actinomycetota</taxon>
        <taxon>Actinomycetes</taxon>
        <taxon>Kitasatosporales</taxon>
        <taxon>Streptomycetaceae</taxon>
        <taxon>Streptomyces</taxon>
    </lineage>
</organism>
<dbReference type="GO" id="GO:0016787">
    <property type="term" value="F:hydrolase activity"/>
    <property type="evidence" value="ECO:0007669"/>
    <property type="project" value="UniProtKB-KW"/>
</dbReference>
<dbReference type="InterPro" id="IPR012223">
    <property type="entry name" value="TEII"/>
</dbReference>
<dbReference type="SMART" id="SM00824">
    <property type="entry name" value="PKS_TE"/>
    <property type="match status" value="1"/>
</dbReference>
<dbReference type="InterPro" id="IPR020802">
    <property type="entry name" value="TesA-like"/>
</dbReference>
<dbReference type="GO" id="GO:0008610">
    <property type="term" value="P:lipid biosynthetic process"/>
    <property type="evidence" value="ECO:0007669"/>
    <property type="project" value="TreeGrafter"/>
</dbReference>
<comment type="caution">
    <text evidence="4">The sequence shown here is derived from an EMBL/GenBank/DDBJ whole genome shotgun (WGS) entry which is preliminary data.</text>
</comment>
<dbReference type="InterPro" id="IPR001031">
    <property type="entry name" value="Thioesterase"/>
</dbReference>
<dbReference type="InterPro" id="IPR029058">
    <property type="entry name" value="AB_hydrolase_fold"/>
</dbReference>